<protein>
    <submittedName>
        <fullName evidence="2">Alpha/beta-hydrolase</fullName>
    </submittedName>
</protein>
<keyword evidence="3" id="KW-1185">Reference proteome</keyword>
<dbReference type="InterPro" id="IPR000073">
    <property type="entry name" value="AB_hydrolase_1"/>
</dbReference>
<dbReference type="Pfam" id="PF00561">
    <property type="entry name" value="Abhydrolase_1"/>
    <property type="match status" value="1"/>
</dbReference>
<feature type="domain" description="AB hydrolase-1" evidence="1">
    <location>
        <begin position="56"/>
        <end position="290"/>
    </location>
</feature>
<reference evidence="2" key="1">
    <citation type="journal article" date="2020" name="Stud. Mycol.">
        <title>101 Dothideomycetes genomes: a test case for predicting lifestyles and emergence of pathogens.</title>
        <authorList>
            <person name="Haridas S."/>
            <person name="Albert R."/>
            <person name="Binder M."/>
            <person name="Bloem J."/>
            <person name="Labutti K."/>
            <person name="Salamov A."/>
            <person name="Andreopoulos B."/>
            <person name="Baker S."/>
            <person name="Barry K."/>
            <person name="Bills G."/>
            <person name="Bluhm B."/>
            <person name="Cannon C."/>
            <person name="Castanera R."/>
            <person name="Culley D."/>
            <person name="Daum C."/>
            <person name="Ezra D."/>
            <person name="Gonzalez J."/>
            <person name="Henrissat B."/>
            <person name="Kuo A."/>
            <person name="Liang C."/>
            <person name="Lipzen A."/>
            <person name="Lutzoni F."/>
            <person name="Magnuson J."/>
            <person name="Mondo S."/>
            <person name="Nolan M."/>
            <person name="Ohm R."/>
            <person name="Pangilinan J."/>
            <person name="Park H.-J."/>
            <person name="Ramirez L."/>
            <person name="Alfaro M."/>
            <person name="Sun H."/>
            <person name="Tritt A."/>
            <person name="Yoshinaga Y."/>
            <person name="Zwiers L.-H."/>
            <person name="Turgeon B."/>
            <person name="Goodwin S."/>
            <person name="Spatafora J."/>
            <person name="Crous P."/>
            <person name="Grigoriev I."/>
        </authorList>
    </citation>
    <scope>NUCLEOTIDE SEQUENCE</scope>
    <source>
        <strain evidence="2">CBS 125425</strain>
    </source>
</reference>
<comment type="caution">
    <text evidence="2">The sequence shown here is derived from an EMBL/GenBank/DDBJ whole genome shotgun (WGS) entry which is preliminary data.</text>
</comment>
<name>A0A9P4R7R3_9PLEO</name>
<evidence type="ECO:0000313" key="3">
    <source>
        <dbReference type="Proteomes" id="UP000799444"/>
    </source>
</evidence>
<dbReference type="GO" id="GO:0016020">
    <property type="term" value="C:membrane"/>
    <property type="evidence" value="ECO:0007669"/>
    <property type="project" value="TreeGrafter"/>
</dbReference>
<dbReference type="InterPro" id="IPR050266">
    <property type="entry name" value="AB_hydrolase_sf"/>
</dbReference>
<organism evidence="2 3">
    <name type="scientific">Polyplosphaeria fusca</name>
    <dbReference type="NCBI Taxonomy" id="682080"/>
    <lineage>
        <taxon>Eukaryota</taxon>
        <taxon>Fungi</taxon>
        <taxon>Dikarya</taxon>
        <taxon>Ascomycota</taxon>
        <taxon>Pezizomycotina</taxon>
        <taxon>Dothideomycetes</taxon>
        <taxon>Pleosporomycetidae</taxon>
        <taxon>Pleosporales</taxon>
        <taxon>Tetraplosphaeriaceae</taxon>
        <taxon>Polyplosphaeria</taxon>
    </lineage>
</organism>
<sequence length="305" mass="33111">MSTPQTAKTQYLPSTTHPSTTYAYRLLGPAFSPTTTPLLYLNHFRSTLDKADPLLLSLLSRSRPLIIVDYAGHGHSTGEPATSAAASAAYIEDFLALLGVRSLFVLGFSMGGMVAQMLALNASSVDVKKLVIAGSTASIGEKIVRAKAEQREEVGRVAGAVVPDMETFQTLFFHRDGEGTKACAEWWERVHERTARTAGEEVGGWVSEGFWDGAKGLKAQVQVLEKWMEVETAKGREGSYERLAGLRIPVLVANGGDDFMVPTINSFFTAQQISDAKLVVYPNSGHGFLFQYAEEVAAEVDRFLA</sequence>
<dbReference type="EMBL" id="ML996108">
    <property type="protein sequence ID" value="KAF2738625.1"/>
    <property type="molecule type" value="Genomic_DNA"/>
</dbReference>
<proteinExistence type="predicted"/>
<dbReference type="OrthoDB" id="8119704at2759"/>
<dbReference type="PANTHER" id="PTHR43798">
    <property type="entry name" value="MONOACYLGLYCEROL LIPASE"/>
    <property type="match status" value="1"/>
</dbReference>
<dbReference type="Proteomes" id="UP000799444">
    <property type="component" value="Unassembled WGS sequence"/>
</dbReference>
<dbReference type="PANTHER" id="PTHR43798:SF5">
    <property type="entry name" value="MONOACYLGLYCEROL LIPASE ABHD6"/>
    <property type="match status" value="1"/>
</dbReference>
<dbReference type="SUPFAM" id="SSF53474">
    <property type="entry name" value="alpha/beta-Hydrolases"/>
    <property type="match status" value="1"/>
</dbReference>
<dbReference type="GO" id="GO:0047372">
    <property type="term" value="F:monoacylglycerol lipase activity"/>
    <property type="evidence" value="ECO:0007669"/>
    <property type="project" value="TreeGrafter"/>
</dbReference>
<accession>A0A9P4R7R3</accession>
<evidence type="ECO:0000313" key="2">
    <source>
        <dbReference type="EMBL" id="KAF2738625.1"/>
    </source>
</evidence>
<gene>
    <name evidence="2" type="ORF">EJ04DRAFT_586067</name>
</gene>
<dbReference type="InterPro" id="IPR029058">
    <property type="entry name" value="AB_hydrolase_fold"/>
</dbReference>
<dbReference type="AlphaFoldDB" id="A0A9P4R7R3"/>
<evidence type="ECO:0000259" key="1">
    <source>
        <dbReference type="Pfam" id="PF00561"/>
    </source>
</evidence>
<dbReference type="Gene3D" id="3.40.50.1820">
    <property type="entry name" value="alpha/beta hydrolase"/>
    <property type="match status" value="1"/>
</dbReference>
<dbReference type="GO" id="GO:0046464">
    <property type="term" value="P:acylglycerol catabolic process"/>
    <property type="evidence" value="ECO:0007669"/>
    <property type="project" value="TreeGrafter"/>
</dbReference>